<proteinExistence type="predicted"/>
<sequence>MKNTIAFFLLIIAFQGCQYFEKNVPAKEELLQEELQKINWSQVDEFPTLYSCDSIQDKEARKQCFFDYLTQTIQEKLATDTLKILYPNLDTIQVKVTVFPDAKLKFEPYFPKSSKIYDTEKIDSIMQVRLKDFPVVEPAIKRGIKVKSQFILPVILKSE</sequence>
<gene>
    <name evidence="1" type="ORF">E4635_10810</name>
</gene>
<keyword evidence="2" id="KW-1185">Reference proteome</keyword>
<protein>
    <submittedName>
        <fullName evidence="1">Uncharacterized protein</fullName>
    </submittedName>
</protein>
<reference evidence="1 2" key="1">
    <citation type="submission" date="2019-04" db="EMBL/GenBank/DDBJ databases">
        <title>Flavobacterium sp. strain DS2-A Genome sequencing and assembly.</title>
        <authorList>
            <person name="Kim I."/>
        </authorList>
    </citation>
    <scope>NUCLEOTIDE SEQUENCE [LARGE SCALE GENOMIC DNA]</scope>
    <source>
        <strain evidence="1 2">DS2-A</strain>
    </source>
</reference>
<evidence type="ECO:0000313" key="2">
    <source>
        <dbReference type="Proteomes" id="UP000297407"/>
    </source>
</evidence>
<comment type="caution">
    <text evidence="1">The sequence shown here is derived from an EMBL/GenBank/DDBJ whole genome shotgun (WGS) entry which is preliminary data.</text>
</comment>
<accession>A0A4Z0L7C0</accession>
<organism evidence="1 2">
    <name type="scientific">Flavobacterium humi</name>
    <dbReference type="NCBI Taxonomy" id="2562683"/>
    <lineage>
        <taxon>Bacteria</taxon>
        <taxon>Pseudomonadati</taxon>
        <taxon>Bacteroidota</taxon>
        <taxon>Flavobacteriia</taxon>
        <taxon>Flavobacteriales</taxon>
        <taxon>Flavobacteriaceae</taxon>
        <taxon>Flavobacterium</taxon>
    </lineage>
</organism>
<evidence type="ECO:0000313" key="1">
    <source>
        <dbReference type="EMBL" id="TGD57669.1"/>
    </source>
</evidence>
<dbReference type="Proteomes" id="UP000297407">
    <property type="component" value="Unassembled WGS sequence"/>
</dbReference>
<dbReference type="PROSITE" id="PS51257">
    <property type="entry name" value="PROKAR_LIPOPROTEIN"/>
    <property type="match status" value="1"/>
</dbReference>
<dbReference type="EMBL" id="SRLH01000005">
    <property type="protein sequence ID" value="TGD57669.1"/>
    <property type="molecule type" value="Genomic_DNA"/>
</dbReference>
<dbReference type="RefSeq" id="WP_135526709.1">
    <property type="nucleotide sequence ID" value="NZ_SRLH01000005.1"/>
</dbReference>
<dbReference type="OrthoDB" id="1191002at2"/>
<name>A0A4Z0L7C0_9FLAO</name>
<dbReference type="AlphaFoldDB" id="A0A4Z0L7C0"/>